<evidence type="ECO:0000313" key="12">
    <source>
        <dbReference type="EMBL" id="KAI3402319.2"/>
    </source>
</evidence>
<comment type="catalytic activity">
    <reaction evidence="1">
        <text>[phosphatase 2A protein]-C-terminal L-leucine + S-adenosyl-L-methionine = [phosphatase 2A protein]-C-terminal L-leucine methyl ester + S-adenosyl-L-homocysteine</text>
        <dbReference type="Rhea" id="RHEA:48544"/>
        <dbReference type="Rhea" id="RHEA-COMP:12134"/>
        <dbReference type="Rhea" id="RHEA-COMP:12135"/>
        <dbReference type="ChEBI" id="CHEBI:57856"/>
        <dbReference type="ChEBI" id="CHEBI:59789"/>
        <dbReference type="ChEBI" id="CHEBI:90516"/>
        <dbReference type="ChEBI" id="CHEBI:90517"/>
        <dbReference type="EC" id="2.1.1.233"/>
    </reaction>
</comment>
<dbReference type="EC" id="2.1.1.233" evidence="3"/>
<dbReference type="CDD" id="cd02440">
    <property type="entry name" value="AdoMet_MTases"/>
    <property type="match status" value="1"/>
</dbReference>
<dbReference type="GO" id="GO:0032259">
    <property type="term" value="P:methylation"/>
    <property type="evidence" value="ECO:0007669"/>
    <property type="project" value="UniProtKB-KW"/>
</dbReference>
<dbReference type="InterPro" id="IPR016651">
    <property type="entry name" value="LCMT1"/>
</dbReference>
<evidence type="ECO:0000256" key="1">
    <source>
        <dbReference type="ARBA" id="ARBA00000724"/>
    </source>
</evidence>
<dbReference type="Pfam" id="PF08241">
    <property type="entry name" value="Methyltransf_11"/>
    <property type="match status" value="1"/>
</dbReference>
<dbReference type="SUPFAM" id="SSF53335">
    <property type="entry name" value="S-adenosyl-L-methionine-dependent methyltransferases"/>
    <property type="match status" value="2"/>
</dbReference>
<evidence type="ECO:0000256" key="5">
    <source>
        <dbReference type="ARBA" id="ARBA00022603"/>
    </source>
</evidence>
<evidence type="ECO:0000256" key="10">
    <source>
        <dbReference type="SAM" id="MobiDB-lite"/>
    </source>
</evidence>
<dbReference type="Gene3D" id="3.40.50.150">
    <property type="entry name" value="Vaccinia Virus protein VP39"/>
    <property type="match status" value="2"/>
</dbReference>
<dbReference type="InterPro" id="IPR029063">
    <property type="entry name" value="SAM-dependent_MTases_sf"/>
</dbReference>
<gene>
    <name evidence="12" type="ORF">KGF56_004889</name>
</gene>
<evidence type="ECO:0000256" key="7">
    <source>
        <dbReference type="ARBA" id="ARBA00022691"/>
    </source>
</evidence>
<dbReference type="PANTHER" id="PTHR13600">
    <property type="entry name" value="LEUCINE CARBOXYL METHYLTRANSFERASE"/>
    <property type="match status" value="1"/>
</dbReference>
<evidence type="ECO:0000259" key="11">
    <source>
        <dbReference type="Pfam" id="PF08241"/>
    </source>
</evidence>
<protein>
    <recommendedName>
        <fullName evidence="4">Leucine carboxyl methyltransferase 1</fullName>
        <ecNumber evidence="3">2.1.1.233</ecNumber>
    </recommendedName>
    <alternativeName>
        <fullName evidence="8">Protein phosphatase methyltransferase 1</fullName>
    </alternativeName>
    <alternativeName>
        <fullName evidence="9">[Phosphatase 2A protein]-leucine-carboxy methyltransferase 1</fullName>
    </alternativeName>
</protein>
<evidence type="ECO:0000256" key="3">
    <source>
        <dbReference type="ARBA" id="ARBA00012834"/>
    </source>
</evidence>
<keyword evidence="6" id="KW-0808">Transferase</keyword>
<evidence type="ECO:0000256" key="4">
    <source>
        <dbReference type="ARBA" id="ARBA00017497"/>
    </source>
</evidence>
<name>A0AAI9SSV4_9ASCO</name>
<dbReference type="EMBL" id="JAHUZD010000150">
    <property type="protein sequence ID" value="KAI3402319.2"/>
    <property type="molecule type" value="Genomic_DNA"/>
</dbReference>
<reference evidence="12" key="1">
    <citation type="journal article" date="2022" name="DNA Res.">
        <title>Genome analysis of five recently described species of the CUG-Ser clade uncovers Candida theae as a new hybrid lineage with pathogenic potential in the Candida parapsilosis species complex.</title>
        <authorList>
            <person name="Mixao V."/>
            <person name="Del Olmo V."/>
            <person name="Hegedusova E."/>
            <person name="Saus E."/>
            <person name="Pryszcz L."/>
            <person name="Cillingova A."/>
            <person name="Nosek J."/>
            <person name="Gabaldon T."/>
        </authorList>
    </citation>
    <scope>NUCLEOTIDE SEQUENCE</scope>
    <source>
        <strain evidence="12">CBS 10844</strain>
    </source>
</reference>
<dbReference type="Pfam" id="PF04072">
    <property type="entry name" value="LCM"/>
    <property type="match status" value="1"/>
</dbReference>
<dbReference type="GO" id="GO:0018423">
    <property type="term" value="F:protein C-terminal leucine carboxyl O-methyltransferase activity"/>
    <property type="evidence" value="ECO:0007669"/>
    <property type="project" value="UniProtKB-EC"/>
</dbReference>
<dbReference type="RefSeq" id="XP_049178068.1">
    <property type="nucleotide sequence ID" value="XM_049326375.1"/>
</dbReference>
<dbReference type="Proteomes" id="UP001202479">
    <property type="component" value="Unassembled WGS sequence"/>
</dbReference>
<feature type="domain" description="Methyltransferase type 11" evidence="11">
    <location>
        <begin position="59"/>
        <end position="152"/>
    </location>
</feature>
<keyword evidence="5" id="KW-0489">Methyltransferase</keyword>
<sequence>MSAVPSVSLTEHVEPVLQEELYVHEIYNEIAPHFSQTRYKPWPIVEKFLKSRPKYSVGLDVGCGNGKYLHVNEDLFIVGTDRSGGLVDCAQKLSNNAYNLGIADGLSLPHPRDRFDFAISIAVIHHFANEERRIEAISQILSKLKKGGQCLIYCWALEQEKSRRGYKDGDDQDVLVPWVLKKPVANVEKKRRDKAKAQSQASPEAVTDHQEQVSEPEVTKYRYYHLYRKEDIFTTYMYSPQDKHEKLIRATDLDALSCRCSINEKQYLLPKDLYIQDLVKSYEANLRWCQGYSSMSSARTLKGVFTENKLPLINRGTYLRTKVISTLILEFIQEFDGHCQIVSLGSGSDTRLFQFIEDGSNAIYHEIDFPEVARIKKLGILHSEKLRSVLGVFDNPPTISSKEDFSALDPEIHTTNYHLHGRDLRDIDAKSSIPGLDMTKPTLVISECVLCYMSPENYKHVIDTWIGLGKSLTSFLIYEPMSLRDSFGEMMLSNLQSRGLDLQTFDKYPTLEARCAFLKKCGLENLHLTDLCHIGGYDGYNREGNKWIDPLELKRINKLEFVDEVEEIKLLLEHYCLCYADKRHCTGAPIFSKINKWDWMISESTNT</sequence>
<feature type="region of interest" description="Disordered" evidence="10">
    <location>
        <begin position="187"/>
        <end position="213"/>
    </location>
</feature>
<comment type="similarity">
    <text evidence="2">Belongs to the methyltransferase superfamily. LCMT family.</text>
</comment>
<evidence type="ECO:0000256" key="6">
    <source>
        <dbReference type="ARBA" id="ARBA00022679"/>
    </source>
</evidence>
<dbReference type="GeneID" id="73382502"/>
<evidence type="ECO:0000313" key="13">
    <source>
        <dbReference type="Proteomes" id="UP001202479"/>
    </source>
</evidence>
<keyword evidence="7" id="KW-0949">S-adenosyl-L-methionine</keyword>
<keyword evidence="13" id="KW-1185">Reference proteome</keyword>
<accession>A0AAI9SSV4</accession>
<organism evidence="12 13">
    <name type="scientific">Candida oxycetoniae</name>
    <dbReference type="NCBI Taxonomy" id="497107"/>
    <lineage>
        <taxon>Eukaryota</taxon>
        <taxon>Fungi</taxon>
        <taxon>Dikarya</taxon>
        <taxon>Ascomycota</taxon>
        <taxon>Saccharomycotina</taxon>
        <taxon>Pichiomycetes</taxon>
        <taxon>Debaryomycetaceae</taxon>
        <taxon>Candida/Lodderomyces clade</taxon>
        <taxon>Candida</taxon>
    </lineage>
</organism>
<evidence type="ECO:0000256" key="8">
    <source>
        <dbReference type="ARBA" id="ARBA00029681"/>
    </source>
</evidence>
<proteinExistence type="inferred from homology"/>
<dbReference type="InterPro" id="IPR013216">
    <property type="entry name" value="Methyltransf_11"/>
</dbReference>
<comment type="caution">
    <text evidence="12">The sequence shown here is derived from an EMBL/GenBank/DDBJ whole genome shotgun (WGS) entry which is preliminary data.</text>
</comment>
<dbReference type="AlphaFoldDB" id="A0AAI9SSV4"/>
<evidence type="ECO:0000256" key="2">
    <source>
        <dbReference type="ARBA" id="ARBA00010703"/>
    </source>
</evidence>
<evidence type="ECO:0000256" key="9">
    <source>
        <dbReference type="ARBA" id="ARBA00032526"/>
    </source>
</evidence>
<dbReference type="InterPro" id="IPR007213">
    <property type="entry name" value="Ppm1/Ppm2/Tcmp"/>
</dbReference>
<dbReference type="PANTHER" id="PTHR13600:SF21">
    <property type="entry name" value="LEUCINE CARBOXYL METHYLTRANSFERASE 1"/>
    <property type="match status" value="1"/>
</dbReference>